<evidence type="ECO:0000259" key="10">
    <source>
        <dbReference type="Pfam" id="PF01699"/>
    </source>
</evidence>
<feature type="transmembrane region" description="Helical" evidence="9">
    <location>
        <begin position="67"/>
        <end position="87"/>
    </location>
</feature>
<protein>
    <recommendedName>
        <fullName evidence="9">Ca(2+)/H(+) antiporter</fullName>
    </recommendedName>
</protein>
<dbReference type="RefSeq" id="WP_163669869.1">
    <property type="nucleotide sequence ID" value="NZ_BAAAKC010000019.1"/>
</dbReference>
<dbReference type="AlphaFoldDB" id="A0A6N4USI7"/>
<evidence type="ECO:0000256" key="8">
    <source>
        <dbReference type="ARBA" id="ARBA00023136"/>
    </source>
</evidence>
<evidence type="ECO:0000256" key="3">
    <source>
        <dbReference type="ARBA" id="ARBA00022568"/>
    </source>
</evidence>
<sequence>MTAVFIRSDKLLIFGGLAICVLAGLSHYGGWPHLVAFGVSALAVGVLASLVGLAVDQLGDRFGPGATGVLQSALGNLPELFICIFALKAGLVDVVRAALIGSILANLLLVLGLAFLVGGLKHGPQKLGSAQVRTILVLMVLSVTAMAIPSIAHEVHAPASEHEVSFSMIVSVVLLVLFGLSLPYSLSRDKDKAKTSDPVPQPHKEAPRWPVGVAIGMLAIAGASAAFVSDWFVAALEPAMDSLHISQAFAGLVIVAIAGNAVENVVGVQLAAKNQSEYAFSIILNSPIQIALVLAPVLVLVSQIFGLASLTLVFGPMLIVALLVAVVLAAIIAFDGESTWLEGAALIALYCIIAASFWWG</sequence>
<feature type="transmembrane region" description="Helical" evidence="9">
    <location>
        <begin position="164"/>
        <end position="186"/>
    </location>
</feature>
<feature type="transmembrane region" description="Helical" evidence="9">
    <location>
        <begin position="35"/>
        <end position="55"/>
    </location>
</feature>
<evidence type="ECO:0000256" key="5">
    <source>
        <dbReference type="ARBA" id="ARBA00022837"/>
    </source>
</evidence>
<accession>A0A6N4USI7</accession>
<evidence type="ECO:0000256" key="1">
    <source>
        <dbReference type="ARBA" id="ARBA00004127"/>
    </source>
</evidence>
<comment type="subcellular location">
    <subcellularLocation>
        <location evidence="1">Endomembrane system</location>
        <topology evidence="1">Multi-pass membrane protein</topology>
    </subcellularLocation>
</comment>
<dbReference type="NCBIfam" id="TIGR00378">
    <property type="entry name" value="cax"/>
    <property type="match status" value="1"/>
</dbReference>
<dbReference type="InterPro" id="IPR044880">
    <property type="entry name" value="NCX_ion-bd_dom_sf"/>
</dbReference>
<dbReference type="PANTHER" id="PTHR31503">
    <property type="entry name" value="VACUOLAR CALCIUM ION TRANSPORTER"/>
    <property type="match status" value="1"/>
</dbReference>
<evidence type="ECO:0000256" key="2">
    <source>
        <dbReference type="ARBA" id="ARBA00022448"/>
    </source>
</evidence>
<dbReference type="GO" id="GO:0016020">
    <property type="term" value="C:membrane"/>
    <property type="evidence" value="ECO:0007669"/>
    <property type="project" value="InterPro"/>
</dbReference>
<feature type="transmembrane region" description="Helical" evidence="9">
    <location>
        <begin position="307"/>
        <end position="333"/>
    </location>
</feature>
<feature type="domain" description="Sodium/calcium exchanger membrane region" evidence="10">
    <location>
        <begin position="34"/>
        <end position="182"/>
    </location>
</feature>
<evidence type="ECO:0000313" key="12">
    <source>
        <dbReference type="Proteomes" id="UP000466906"/>
    </source>
</evidence>
<dbReference type="GO" id="GO:0012505">
    <property type="term" value="C:endomembrane system"/>
    <property type="evidence" value="ECO:0007669"/>
    <property type="project" value="UniProtKB-SubCell"/>
</dbReference>
<feature type="transmembrane region" description="Helical" evidence="9">
    <location>
        <begin position="12"/>
        <end position="29"/>
    </location>
</feature>
<name>A0A6N4USI7_9MYCO</name>
<dbReference type="GO" id="GO:0006874">
    <property type="term" value="P:intracellular calcium ion homeostasis"/>
    <property type="evidence" value="ECO:0007669"/>
    <property type="project" value="TreeGrafter"/>
</dbReference>
<evidence type="ECO:0000256" key="7">
    <source>
        <dbReference type="ARBA" id="ARBA00023065"/>
    </source>
</evidence>
<dbReference type="InterPro" id="IPR004798">
    <property type="entry name" value="CAX-like"/>
</dbReference>
<keyword evidence="9" id="KW-0050">Antiport</keyword>
<keyword evidence="3 9" id="KW-0109">Calcium transport</keyword>
<feature type="transmembrane region" description="Helical" evidence="9">
    <location>
        <begin position="132"/>
        <end position="152"/>
    </location>
</feature>
<evidence type="ECO:0000256" key="6">
    <source>
        <dbReference type="ARBA" id="ARBA00022989"/>
    </source>
</evidence>
<evidence type="ECO:0000256" key="9">
    <source>
        <dbReference type="RuleBase" id="RU365028"/>
    </source>
</evidence>
<feature type="domain" description="Sodium/calcium exchanger membrane region" evidence="10">
    <location>
        <begin position="214"/>
        <end position="358"/>
    </location>
</feature>
<proteinExistence type="inferred from homology"/>
<feature type="transmembrane region" description="Helical" evidence="9">
    <location>
        <begin position="207"/>
        <end position="228"/>
    </location>
</feature>
<dbReference type="Pfam" id="PF01699">
    <property type="entry name" value="Na_Ca_ex"/>
    <property type="match status" value="2"/>
</dbReference>
<keyword evidence="8 9" id="KW-0472">Membrane</keyword>
<dbReference type="Proteomes" id="UP000466906">
    <property type="component" value="Chromosome"/>
</dbReference>
<evidence type="ECO:0000313" key="11">
    <source>
        <dbReference type="EMBL" id="BBX27388.1"/>
    </source>
</evidence>
<feature type="transmembrane region" description="Helical" evidence="9">
    <location>
        <begin position="99"/>
        <end position="120"/>
    </location>
</feature>
<keyword evidence="12" id="KW-1185">Reference proteome</keyword>
<comment type="similarity">
    <text evidence="9">Belongs to the Ca(2+):cation antiporter (CaCA) (TC 2.A.19) family.</text>
</comment>
<dbReference type="InterPro" id="IPR004837">
    <property type="entry name" value="NaCa_Exmemb"/>
</dbReference>
<keyword evidence="4 9" id="KW-0812">Transmembrane</keyword>
<evidence type="ECO:0000256" key="4">
    <source>
        <dbReference type="ARBA" id="ARBA00022692"/>
    </source>
</evidence>
<dbReference type="PANTHER" id="PTHR31503:SF22">
    <property type="entry name" value="VACUOLAR CALCIUM ION TRANSPORTER"/>
    <property type="match status" value="1"/>
</dbReference>
<keyword evidence="5 9" id="KW-0106">Calcium</keyword>
<keyword evidence="6 9" id="KW-1133">Transmembrane helix</keyword>
<gene>
    <name evidence="11" type="ORF">MALV_25130</name>
</gene>
<dbReference type="Gene3D" id="1.20.1420.30">
    <property type="entry name" value="NCX, central ion-binding region"/>
    <property type="match status" value="1"/>
</dbReference>
<dbReference type="InterPro" id="IPR004713">
    <property type="entry name" value="CaH_exchang"/>
</dbReference>
<comment type="function">
    <text evidence="9">Ca(+)/H(+) antiporter that extrudes calcium in exchange for external protons.</text>
</comment>
<feature type="transmembrane region" description="Helical" evidence="9">
    <location>
        <begin position="278"/>
        <end position="301"/>
    </location>
</feature>
<feature type="transmembrane region" description="Helical" evidence="9">
    <location>
        <begin position="340"/>
        <end position="359"/>
    </location>
</feature>
<feature type="transmembrane region" description="Helical" evidence="9">
    <location>
        <begin position="248"/>
        <end position="266"/>
    </location>
</feature>
<dbReference type="GO" id="GO:0015369">
    <property type="term" value="F:calcium:proton antiporter activity"/>
    <property type="evidence" value="ECO:0007669"/>
    <property type="project" value="UniProtKB-UniRule"/>
</dbReference>
<reference evidence="11 12" key="1">
    <citation type="journal article" date="2019" name="Emerg. Microbes Infect.">
        <title>Comprehensive subspecies identification of 175 nontuberculous mycobacteria species based on 7547 genomic profiles.</title>
        <authorList>
            <person name="Matsumoto Y."/>
            <person name="Kinjo T."/>
            <person name="Motooka D."/>
            <person name="Nabeya D."/>
            <person name="Jung N."/>
            <person name="Uechi K."/>
            <person name="Horii T."/>
            <person name="Iida T."/>
            <person name="Fujita J."/>
            <person name="Nakamura S."/>
        </authorList>
    </citation>
    <scope>NUCLEOTIDE SEQUENCE [LARGE SCALE GENOMIC DNA]</scope>
    <source>
        <strain evidence="11 12">JCM 12272</strain>
    </source>
</reference>
<keyword evidence="2 9" id="KW-0813">Transport</keyword>
<organism evidence="11 12">
    <name type="scientific">Mycolicibacterium alvei</name>
    <dbReference type="NCBI Taxonomy" id="67081"/>
    <lineage>
        <taxon>Bacteria</taxon>
        <taxon>Bacillati</taxon>
        <taxon>Actinomycetota</taxon>
        <taxon>Actinomycetes</taxon>
        <taxon>Mycobacteriales</taxon>
        <taxon>Mycobacteriaceae</taxon>
        <taxon>Mycolicibacterium</taxon>
    </lineage>
</organism>
<dbReference type="EMBL" id="AP022565">
    <property type="protein sequence ID" value="BBX27388.1"/>
    <property type="molecule type" value="Genomic_DNA"/>
</dbReference>
<dbReference type="KEGG" id="malv:MALV_25130"/>
<keyword evidence="7 9" id="KW-0406">Ion transport</keyword>